<evidence type="ECO:0000256" key="1">
    <source>
        <dbReference type="ARBA" id="ARBA00001946"/>
    </source>
</evidence>
<evidence type="ECO:0000256" key="8">
    <source>
        <dbReference type="RuleBase" id="RU003953"/>
    </source>
</evidence>
<keyword evidence="4 11" id="KW-0548">Nucleotidyltransferase</keyword>
<dbReference type="InterPro" id="IPR050264">
    <property type="entry name" value="Bact_CCA-adding_enz_type3_sf"/>
</dbReference>
<dbReference type="InterPro" id="IPR032828">
    <property type="entry name" value="PolyA_RNA-bd"/>
</dbReference>
<evidence type="ECO:0000256" key="7">
    <source>
        <dbReference type="ARBA" id="ARBA00022842"/>
    </source>
</evidence>
<keyword evidence="2 8" id="KW-0808">Transferase</keyword>
<dbReference type="OrthoDB" id="9805698at2"/>
<dbReference type="Pfam" id="PF12627">
    <property type="entry name" value="PolyA_pol_RNAbd"/>
    <property type="match status" value="1"/>
</dbReference>
<dbReference type="RefSeq" id="WP_087140806.1">
    <property type="nucleotide sequence ID" value="NZ_FUIE01000051.1"/>
</dbReference>
<evidence type="ECO:0000256" key="5">
    <source>
        <dbReference type="ARBA" id="ARBA00022723"/>
    </source>
</evidence>
<comment type="similarity">
    <text evidence="8">Belongs to the tRNA nucleotidyltransferase/poly(A) polymerase family.</text>
</comment>
<keyword evidence="5" id="KW-0479">Metal-binding</keyword>
<name>A0A1R4G6L1_BREDI</name>
<dbReference type="SUPFAM" id="SSF81891">
    <property type="entry name" value="Poly A polymerase C-terminal region-like"/>
    <property type="match status" value="1"/>
</dbReference>
<dbReference type="GO" id="GO:0008033">
    <property type="term" value="P:tRNA processing"/>
    <property type="evidence" value="ECO:0007669"/>
    <property type="project" value="UniProtKB-KW"/>
</dbReference>
<reference evidence="11 12" key="1">
    <citation type="submission" date="2017-02" db="EMBL/GenBank/DDBJ databases">
        <authorList>
            <person name="Peterson S.W."/>
        </authorList>
    </citation>
    <scope>NUCLEOTIDE SEQUENCE [LARGE SCALE GENOMIC DNA]</scope>
    <source>
        <strain evidence="11 12">3F5N</strain>
    </source>
</reference>
<dbReference type="GO" id="GO:0004810">
    <property type="term" value="F:CCA tRNA nucleotidyltransferase activity"/>
    <property type="evidence" value="ECO:0007669"/>
    <property type="project" value="UniProtKB-EC"/>
</dbReference>
<feature type="domain" description="tRNA nucleotidyltransferase/poly(A) polymerase RNA and SrmB- binding" evidence="10">
    <location>
        <begin position="191"/>
        <end position="242"/>
    </location>
</feature>
<evidence type="ECO:0000256" key="2">
    <source>
        <dbReference type="ARBA" id="ARBA00022679"/>
    </source>
</evidence>
<dbReference type="CDD" id="cd05398">
    <property type="entry name" value="NT_ClassII-CCAase"/>
    <property type="match status" value="1"/>
</dbReference>
<accession>A0A1R4G6L1</accession>
<dbReference type="InterPro" id="IPR002646">
    <property type="entry name" value="PolA_pol_head_dom"/>
</dbReference>
<dbReference type="SUPFAM" id="SSF81301">
    <property type="entry name" value="Nucleotidyltransferase"/>
    <property type="match status" value="1"/>
</dbReference>
<dbReference type="Proteomes" id="UP000195766">
    <property type="component" value="Unassembled WGS sequence"/>
</dbReference>
<evidence type="ECO:0000259" key="9">
    <source>
        <dbReference type="Pfam" id="PF01743"/>
    </source>
</evidence>
<keyword evidence="6" id="KW-0547">Nucleotide-binding</keyword>
<dbReference type="GO" id="GO:0000166">
    <property type="term" value="F:nucleotide binding"/>
    <property type="evidence" value="ECO:0007669"/>
    <property type="project" value="UniProtKB-KW"/>
</dbReference>
<evidence type="ECO:0000313" key="11">
    <source>
        <dbReference type="EMBL" id="SJM63824.1"/>
    </source>
</evidence>
<evidence type="ECO:0000259" key="10">
    <source>
        <dbReference type="Pfam" id="PF12627"/>
    </source>
</evidence>
<organism evidence="11 12">
    <name type="scientific">Brevundimonas diminuta 3F5N</name>
    <dbReference type="NCBI Taxonomy" id="1255603"/>
    <lineage>
        <taxon>Bacteria</taxon>
        <taxon>Pseudomonadati</taxon>
        <taxon>Pseudomonadota</taxon>
        <taxon>Alphaproteobacteria</taxon>
        <taxon>Caulobacterales</taxon>
        <taxon>Caulobacteraceae</taxon>
        <taxon>Brevundimonas</taxon>
    </lineage>
</organism>
<comment type="cofactor">
    <cofactor evidence="1">
        <name>Mg(2+)</name>
        <dbReference type="ChEBI" id="CHEBI:18420"/>
    </cofactor>
</comment>
<sequence length="402" mass="43284">MNRVLEGQDWLTASATQAVMAALAAAGGADCARFVGGCVRNAVLGAPIDDVDIATVLTPDAVVRALKAAGLKSVPTGMEHGTVTAISERQPFEITTLRRDVSTDGRRATVAFTDDWAEDAARRDFRLNALYADADGLILDPTGAGYEDALAGRIVFVGEPEQRIREDYLRILRFYRFFAWYGRGAPDAAAVAACAALAEGVERLSAERVSKELLKLLAAPDPRAAVRLMDHAGVLGRVMPQPKSLSLFEAMVGISPDPVLRLSALLPDEAEAVREAALKLRLSNAQRDRLVEAVAERIDTTMSEAQARAAIWRVGRQAVEDRLYRAWASGAEVGAVQRLLMLAADWTPPKLPVGGKDLARLGLSPGSQTGRVLKAFEEGWIADDFPDHGHEARLKALMTRPG</sequence>
<dbReference type="EC" id="2.7.7.72" evidence="11"/>
<dbReference type="GO" id="GO:0000049">
    <property type="term" value="F:tRNA binding"/>
    <property type="evidence" value="ECO:0007669"/>
    <property type="project" value="TreeGrafter"/>
</dbReference>
<dbReference type="PANTHER" id="PTHR46173">
    <property type="entry name" value="CCA TRNA NUCLEOTIDYLTRANSFERASE 1, MITOCHONDRIAL"/>
    <property type="match status" value="1"/>
</dbReference>
<proteinExistence type="inferred from homology"/>
<evidence type="ECO:0000256" key="4">
    <source>
        <dbReference type="ARBA" id="ARBA00022695"/>
    </source>
</evidence>
<dbReference type="Pfam" id="PF01743">
    <property type="entry name" value="PolyA_pol"/>
    <property type="match status" value="1"/>
</dbReference>
<dbReference type="Gene3D" id="1.10.3090.10">
    <property type="entry name" value="cca-adding enzyme, domain 2"/>
    <property type="match status" value="1"/>
</dbReference>
<gene>
    <name evidence="11" type="ORF">FM111_09935</name>
</gene>
<protein>
    <submittedName>
        <fullName evidence="11">tRNA nucleotidyltransferase</fullName>
        <ecNumber evidence="11">2.7.7.72</ecNumber>
    </submittedName>
</protein>
<dbReference type="Gene3D" id="3.30.460.10">
    <property type="entry name" value="Beta Polymerase, domain 2"/>
    <property type="match status" value="1"/>
</dbReference>
<evidence type="ECO:0000313" key="12">
    <source>
        <dbReference type="Proteomes" id="UP000195766"/>
    </source>
</evidence>
<feature type="domain" description="Poly A polymerase head" evidence="9">
    <location>
        <begin position="32"/>
        <end position="153"/>
    </location>
</feature>
<keyword evidence="8" id="KW-0694">RNA-binding</keyword>
<dbReference type="InterPro" id="IPR043519">
    <property type="entry name" value="NT_sf"/>
</dbReference>
<keyword evidence="3" id="KW-0819">tRNA processing</keyword>
<dbReference type="PANTHER" id="PTHR46173:SF1">
    <property type="entry name" value="CCA TRNA NUCLEOTIDYLTRANSFERASE 1, MITOCHONDRIAL"/>
    <property type="match status" value="1"/>
</dbReference>
<dbReference type="GO" id="GO:0046872">
    <property type="term" value="F:metal ion binding"/>
    <property type="evidence" value="ECO:0007669"/>
    <property type="project" value="UniProtKB-KW"/>
</dbReference>
<dbReference type="EMBL" id="FUIE01000051">
    <property type="protein sequence ID" value="SJM63824.1"/>
    <property type="molecule type" value="Genomic_DNA"/>
</dbReference>
<evidence type="ECO:0000256" key="3">
    <source>
        <dbReference type="ARBA" id="ARBA00022694"/>
    </source>
</evidence>
<keyword evidence="7" id="KW-0460">Magnesium</keyword>
<evidence type="ECO:0000256" key="6">
    <source>
        <dbReference type="ARBA" id="ARBA00022741"/>
    </source>
</evidence>
<dbReference type="AlphaFoldDB" id="A0A1R4G6L1"/>